<evidence type="ECO:0000313" key="4">
    <source>
        <dbReference type="Proteomes" id="UP000010809"/>
    </source>
</evidence>
<keyword evidence="2" id="KW-1133">Transmembrane helix</keyword>
<reference evidence="3" key="1">
    <citation type="submission" date="2015-12" db="EMBL/GenBank/DDBJ databases">
        <authorList>
            <person name="Tikhonova T.V."/>
            <person name="Pavlov A.R."/>
            <person name="Beletsky A.V."/>
            <person name="Mardanov A.V."/>
            <person name="Sorokin D.Y."/>
            <person name="Ravin N.V."/>
            <person name="Popov V.O."/>
        </authorList>
    </citation>
    <scope>NUCLEOTIDE SEQUENCE</scope>
    <source>
        <strain evidence="3">DSM 14787</strain>
    </source>
</reference>
<keyword evidence="2" id="KW-0812">Transmembrane</keyword>
<evidence type="ECO:0000313" key="3">
    <source>
        <dbReference type="EMBL" id="AGA31906.1"/>
    </source>
</evidence>
<dbReference type="InterPro" id="IPR008621">
    <property type="entry name" value="Cbb3-typ_cyt_oxidase_comp"/>
</dbReference>
<dbReference type="eggNOG" id="ENOG5033BFX">
    <property type="taxonomic scope" value="Bacteria"/>
</dbReference>
<accession>L0DU98</accession>
<dbReference type="KEGG" id="tni:TVNIR_0195"/>
<sequence length="73" mass="8519">MAEFWSWITDLGNSKIVALILFMSTFVAIVIYLFSSRRRSTRFESYRYIPLDDEDSHLDPNVSPGDRNKGERS</sequence>
<dbReference type="PATRIC" id="fig|1255043.3.peg.195"/>
<dbReference type="Pfam" id="PF05545">
    <property type="entry name" value="FixQ"/>
    <property type="match status" value="1"/>
</dbReference>
<name>L0DU98_THIND</name>
<dbReference type="AlphaFoldDB" id="L0DU98"/>
<dbReference type="Proteomes" id="UP000010809">
    <property type="component" value="Chromosome"/>
</dbReference>
<feature type="region of interest" description="Disordered" evidence="1">
    <location>
        <begin position="52"/>
        <end position="73"/>
    </location>
</feature>
<organism evidence="3 4">
    <name type="scientific">Thioalkalivibrio nitratireducens (strain DSM 14787 / UNIQEM 213 / ALEN2)</name>
    <dbReference type="NCBI Taxonomy" id="1255043"/>
    <lineage>
        <taxon>Bacteria</taxon>
        <taxon>Pseudomonadati</taxon>
        <taxon>Pseudomonadota</taxon>
        <taxon>Gammaproteobacteria</taxon>
        <taxon>Chromatiales</taxon>
        <taxon>Ectothiorhodospiraceae</taxon>
        <taxon>Thioalkalivibrio</taxon>
    </lineage>
</organism>
<evidence type="ECO:0000256" key="2">
    <source>
        <dbReference type="SAM" id="Phobius"/>
    </source>
</evidence>
<protein>
    <submittedName>
        <fullName evidence="3">Cytochrome c oxidase, subunit CcoQ</fullName>
    </submittedName>
</protein>
<dbReference type="EMBL" id="CP003989">
    <property type="protein sequence ID" value="AGA31906.1"/>
    <property type="molecule type" value="Genomic_DNA"/>
</dbReference>
<dbReference type="HOGENOM" id="CLU_190067_0_0_6"/>
<dbReference type="STRING" id="1255043.TVNIR_0195"/>
<dbReference type="RefSeq" id="WP_006746789.1">
    <property type="nucleotide sequence ID" value="NC_019902.2"/>
</dbReference>
<keyword evidence="2" id="KW-0472">Membrane</keyword>
<keyword evidence="4" id="KW-1185">Reference proteome</keyword>
<evidence type="ECO:0000256" key="1">
    <source>
        <dbReference type="SAM" id="MobiDB-lite"/>
    </source>
</evidence>
<feature type="transmembrane region" description="Helical" evidence="2">
    <location>
        <begin position="16"/>
        <end position="34"/>
    </location>
</feature>
<proteinExistence type="predicted"/>
<dbReference type="OrthoDB" id="7066079at2"/>
<gene>
    <name evidence="3" type="ordered locus">TVNIR_0195</name>
</gene>